<keyword evidence="1" id="KW-1185">Reference proteome</keyword>
<reference evidence="1" key="1">
    <citation type="submission" date="2013-12" db="EMBL/GenBank/DDBJ databases">
        <authorList>
            <person name="Aslett M."/>
        </authorList>
    </citation>
    <scope>NUCLEOTIDE SEQUENCE [LARGE SCALE GENOMIC DNA]</scope>
    <source>
        <strain evidence="1">Lindley</strain>
    </source>
</reference>
<evidence type="ECO:0000313" key="3">
    <source>
        <dbReference type="WBParaSite" id="GPLIN_000282100"/>
    </source>
</evidence>
<dbReference type="AlphaFoldDB" id="A0A183BQD5"/>
<reference evidence="1" key="2">
    <citation type="submission" date="2014-05" db="EMBL/GenBank/DDBJ databases">
        <title>The genome and life-stage specific transcriptomes of Globodera pallida elucidate key aspects of plant parasitism by a cyst nematode.</title>
        <authorList>
            <person name="Cotton J.A."/>
            <person name="Lilley C.J."/>
            <person name="Jones L.M."/>
            <person name="Kikuchi T."/>
            <person name="Reid A.J."/>
            <person name="Thorpe P."/>
            <person name="Tsai I.J."/>
            <person name="Beasley H."/>
            <person name="Blok V."/>
            <person name="Cock P.J.A."/>
            <person name="Van den Akker S.E."/>
            <person name="Holroyd N."/>
            <person name="Hunt M."/>
            <person name="Mantelin S."/>
            <person name="Naghra H."/>
            <person name="Pain A."/>
            <person name="Palomares-Rius J.E."/>
            <person name="Zarowiecki M."/>
            <person name="Berriman M."/>
            <person name="Jones J.T."/>
            <person name="Urwin P.E."/>
        </authorList>
    </citation>
    <scope>NUCLEOTIDE SEQUENCE [LARGE SCALE GENOMIC DNA]</scope>
    <source>
        <strain evidence="1">Lindley</strain>
    </source>
</reference>
<sequence>MSSESNDGEHSANVWQKSLSLVPIAIKLAVGGSGEIKIVNRSQTPICFKIVVPDVYFRHELSFNPNMKGIVHPDRDISLTVALRAKSPTLYKKEASQRLKKHTPIFINCYNMEPSDYGKRIDSLLDEKEKLPPYTLELNVTFV</sequence>
<proteinExistence type="predicted"/>
<name>A0A183BQD5_GLOPA</name>
<accession>A0A183BQD5</accession>
<dbReference type="WBParaSite" id="GPLIN_000135100">
    <property type="protein sequence ID" value="GPLIN_000135100"/>
    <property type="gene ID" value="GPLIN_000135100"/>
</dbReference>
<evidence type="ECO:0000313" key="2">
    <source>
        <dbReference type="WBParaSite" id="GPLIN_000135100"/>
    </source>
</evidence>
<dbReference type="Proteomes" id="UP000050741">
    <property type="component" value="Unassembled WGS sequence"/>
</dbReference>
<organism evidence="1 3">
    <name type="scientific">Globodera pallida</name>
    <name type="common">Potato cyst nematode worm</name>
    <name type="synonym">Heterodera pallida</name>
    <dbReference type="NCBI Taxonomy" id="36090"/>
    <lineage>
        <taxon>Eukaryota</taxon>
        <taxon>Metazoa</taxon>
        <taxon>Ecdysozoa</taxon>
        <taxon>Nematoda</taxon>
        <taxon>Chromadorea</taxon>
        <taxon>Rhabditida</taxon>
        <taxon>Tylenchina</taxon>
        <taxon>Tylenchomorpha</taxon>
        <taxon>Tylenchoidea</taxon>
        <taxon>Heteroderidae</taxon>
        <taxon>Heteroderinae</taxon>
        <taxon>Globodera</taxon>
    </lineage>
</organism>
<protein>
    <submittedName>
        <fullName evidence="2 3">MSP domain-containing protein</fullName>
    </submittedName>
</protein>
<reference evidence="2 3" key="3">
    <citation type="submission" date="2016-06" db="UniProtKB">
        <authorList>
            <consortium name="WormBaseParasite"/>
        </authorList>
    </citation>
    <scope>IDENTIFICATION</scope>
</reference>
<evidence type="ECO:0000313" key="1">
    <source>
        <dbReference type="Proteomes" id="UP000050741"/>
    </source>
</evidence>
<dbReference type="WBParaSite" id="GPLIN_000282100">
    <property type="protein sequence ID" value="GPLIN_000282100"/>
    <property type="gene ID" value="GPLIN_000282100"/>
</dbReference>